<proteinExistence type="predicted"/>
<protein>
    <submittedName>
        <fullName evidence="1">Uncharacterized protein</fullName>
    </submittedName>
</protein>
<evidence type="ECO:0000313" key="2">
    <source>
        <dbReference type="Proteomes" id="UP000053257"/>
    </source>
</evidence>
<evidence type="ECO:0000313" key="1">
    <source>
        <dbReference type="EMBL" id="KIP06358.1"/>
    </source>
</evidence>
<name>A0A0C3PJK0_PHLG1</name>
<dbReference type="AlphaFoldDB" id="A0A0C3PJK0"/>
<dbReference type="OrthoDB" id="2748218at2759"/>
<keyword evidence="2" id="KW-1185">Reference proteome</keyword>
<dbReference type="HOGENOM" id="CLU_149505_1_0_1"/>
<dbReference type="EMBL" id="KN840520">
    <property type="protein sequence ID" value="KIP06358.1"/>
    <property type="molecule type" value="Genomic_DNA"/>
</dbReference>
<reference evidence="1 2" key="1">
    <citation type="journal article" date="2014" name="PLoS Genet.">
        <title>Analysis of the Phlebiopsis gigantea genome, transcriptome and secretome provides insight into its pioneer colonization strategies of wood.</title>
        <authorList>
            <person name="Hori C."/>
            <person name="Ishida T."/>
            <person name="Igarashi K."/>
            <person name="Samejima M."/>
            <person name="Suzuki H."/>
            <person name="Master E."/>
            <person name="Ferreira P."/>
            <person name="Ruiz-Duenas F.J."/>
            <person name="Held B."/>
            <person name="Canessa P."/>
            <person name="Larrondo L.F."/>
            <person name="Schmoll M."/>
            <person name="Druzhinina I.S."/>
            <person name="Kubicek C.P."/>
            <person name="Gaskell J.A."/>
            <person name="Kersten P."/>
            <person name="St John F."/>
            <person name="Glasner J."/>
            <person name="Sabat G."/>
            <person name="Splinter BonDurant S."/>
            <person name="Syed K."/>
            <person name="Yadav J."/>
            <person name="Mgbeahuruike A.C."/>
            <person name="Kovalchuk A."/>
            <person name="Asiegbu F.O."/>
            <person name="Lackner G."/>
            <person name="Hoffmeister D."/>
            <person name="Rencoret J."/>
            <person name="Gutierrez A."/>
            <person name="Sun H."/>
            <person name="Lindquist E."/>
            <person name="Barry K."/>
            <person name="Riley R."/>
            <person name="Grigoriev I.V."/>
            <person name="Henrissat B."/>
            <person name="Kues U."/>
            <person name="Berka R.M."/>
            <person name="Martinez A.T."/>
            <person name="Covert S.F."/>
            <person name="Blanchette R.A."/>
            <person name="Cullen D."/>
        </authorList>
    </citation>
    <scope>NUCLEOTIDE SEQUENCE [LARGE SCALE GENOMIC DNA]</scope>
    <source>
        <strain evidence="1 2">11061_1 CR5-6</strain>
    </source>
</reference>
<sequence length="94" mass="11218">MKAKGYTRKEDVETVYANHEDEISELLLKLVIVHLREPLPQRFVVDEDEYAITAARKPWVYGKRIFILSWGEERILPCQDKWRFTFELHNANGR</sequence>
<gene>
    <name evidence="1" type="ORF">PHLGIDRAFT_19469</name>
</gene>
<accession>A0A0C3PJK0</accession>
<dbReference type="Proteomes" id="UP000053257">
    <property type="component" value="Unassembled WGS sequence"/>
</dbReference>
<organism evidence="1 2">
    <name type="scientific">Phlebiopsis gigantea (strain 11061_1 CR5-6)</name>
    <name type="common">White-rot fungus</name>
    <name type="synonym">Peniophora gigantea</name>
    <dbReference type="NCBI Taxonomy" id="745531"/>
    <lineage>
        <taxon>Eukaryota</taxon>
        <taxon>Fungi</taxon>
        <taxon>Dikarya</taxon>
        <taxon>Basidiomycota</taxon>
        <taxon>Agaricomycotina</taxon>
        <taxon>Agaricomycetes</taxon>
        <taxon>Polyporales</taxon>
        <taxon>Phanerochaetaceae</taxon>
        <taxon>Phlebiopsis</taxon>
    </lineage>
</organism>